<evidence type="ECO:0000313" key="1">
    <source>
        <dbReference type="EMBL" id="KAJ8465782.1"/>
    </source>
</evidence>
<dbReference type="EMBL" id="JAQQAF010000008">
    <property type="protein sequence ID" value="KAJ8465782.1"/>
    <property type="molecule type" value="Genomic_DNA"/>
</dbReference>
<keyword evidence="2" id="KW-1185">Reference proteome</keyword>
<protein>
    <submittedName>
        <fullName evidence="1">Uncharacterized protein</fullName>
    </submittedName>
</protein>
<evidence type="ECO:0000313" key="2">
    <source>
        <dbReference type="Proteomes" id="UP001222027"/>
    </source>
</evidence>
<reference evidence="1 2" key="1">
    <citation type="submission" date="2022-12" db="EMBL/GenBank/DDBJ databases">
        <title>Chromosome-scale assembly of the Ensete ventricosum genome.</title>
        <authorList>
            <person name="Dussert Y."/>
            <person name="Stocks J."/>
            <person name="Wendawek A."/>
            <person name="Woldeyes F."/>
            <person name="Nichols R.A."/>
            <person name="Borrell J.S."/>
        </authorList>
    </citation>
    <scope>NUCLEOTIDE SEQUENCE [LARGE SCALE GENOMIC DNA]</scope>
    <source>
        <strain evidence="2">cv. Maze</strain>
        <tissue evidence="1">Seeds</tissue>
    </source>
</reference>
<accession>A0AAV8P402</accession>
<name>A0AAV8P402_ENSVE</name>
<comment type="caution">
    <text evidence="1">The sequence shown here is derived from an EMBL/GenBank/DDBJ whole genome shotgun (WGS) entry which is preliminary data.</text>
</comment>
<sequence>MSSWTFSDPSGGVESKSKLLSVFTSSRCAPSIGFLMSSWLSAGRESDPYGMSQGLIRISILLCKAHTSSPSLRHRVKPTYIGRLELEKMQSRKHIQES</sequence>
<proteinExistence type="predicted"/>
<dbReference type="Proteomes" id="UP001222027">
    <property type="component" value="Unassembled WGS sequence"/>
</dbReference>
<organism evidence="1 2">
    <name type="scientific">Ensete ventricosum</name>
    <name type="common">Abyssinian banana</name>
    <name type="synonym">Musa ensete</name>
    <dbReference type="NCBI Taxonomy" id="4639"/>
    <lineage>
        <taxon>Eukaryota</taxon>
        <taxon>Viridiplantae</taxon>
        <taxon>Streptophyta</taxon>
        <taxon>Embryophyta</taxon>
        <taxon>Tracheophyta</taxon>
        <taxon>Spermatophyta</taxon>
        <taxon>Magnoliopsida</taxon>
        <taxon>Liliopsida</taxon>
        <taxon>Zingiberales</taxon>
        <taxon>Musaceae</taxon>
        <taxon>Ensete</taxon>
    </lineage>
</organism>
<gene>
    <name evidence="1" type="ORF">OPV22_028334</name>
</gene>
<dbReference type="AlphaFoldDB" id="A0AAV8P402"/>